<sequence length="90" mass="10722">MIYFVYDILSLSLNSEQAHEMELKLNITTKGHIWKKIGDYLYDFHIGKTNNTIHHITLEQFNFLNNLSKYSFDEVLYSIWSSYQPSSRQV</sequence>
<reference evidence="1" key="1">
    <citation type="journal article" date="2020" name="Nature">
        <title>Giant virus diversity and host interactions through global metagenomics.</title>
        <authorList>
            <person name="Schulz F."/>
            <person name="Roux S."/>
            <person name="Paez-Espino D."/>
            <person name="Jungbluth S."/>
            <person name="Walsh D.A."/>
            <person name="Denef V.J."/>
            <person name="McMahon K.D."/>
            <person name="Konstantinidis K.T."/>
            <person name="Eloe-Fadrosh E.A."/>
            <person name="Kyrpides N.C."/>
            <person name="Woyke T."/>
        </authorList>
    </citation>
    <scope>NUCLEOTIDE SEQUENCE</scope>
    <source>
        <strain evidence="1">GVMAG-M-3300023174-60</strain>
    </source>
</reference>
<protein>
    <submittedName>
        <fullName evidence="1">Uncharacterized protein</fullName>
    </submittedName>
</protein>
<accession>A0A6C0DUE4</accession>
<dbReference type="AlphaFoldDB" id="A0A6C0DUE4"/>
<name>A0A6C0DUE4_9ZZZZ</name>
<organism evidence="1">
    <name type="scientific">viral metagenome</name>
    <dbReference type="NCBI Taxonomy" id="1070528"/>
    <lineage>
        <taxon>unclassified sequences</taxon>
        <taxon>metagenomes</taxon>
        <taxon>organismal metagenomes</taxon>
    </lineage>
</organism>
<dbReference type="EMBL" id="MN739677">
    <property type="protein sequence ID" value="QHT20091.1"/>
    <property type="molecule type" value="Genomic_DNA"/>
</dbReference>
<evidence type="ECO:0000313" key="1">
    <source>
        <dbReference type="EMBL" id="QHT20091.1"/>
    </source>
</evidence>
<proteinExistence type="predicted"/>